<dbReference type="AlphaFoldDB" id="A0A813FGQ8"/>
<dbReference type="Proteomes" id="UP000654075">
    <property type="component" value="Unassembled WGS sequence"/>
</dbReference>
<organism evidence="4 5">
    <name type="scientific">Polarella glacialis</name>
    <name type="common">Dinoflagellate</name>
    <dbReference type="NCBI Taxonomy" id="89957"/>
    <lineage>
        <taxon>Eukaryota</taxon>
        <taxon>Sar</taxon>
        <taxon>Alveolata</taxon>
        <taxon>Dinophyceae</taxon>
        <taxon>Suessiales</taxon>
        <taxon>Suessiaceae</taxon>
        <taxon>Polarella</taxon>
    </lineage>
</organism>
<evidence type="ECO:0000313" key="5">
    <source>
        <dbReference type="Proteomes" id="UP000654075"/>
    </source>
</evidence>
<keyword evidence="2" id="KW-0472">Membrane</keyword>
<protein>
    <submittedName>
        <fullName evidence="4">Uncharacterized protein</fullName>
    </submittedName>
</protein>
<feature type="region of interest" description="Disordered" evidence="1">
    <location>
        <begin position="97"/>
        <end position="120"/>
    </location>
</feature>
<feature type="transmembrane region" description="Helical" evidence="2">
    <location>
        <begin position="156"/>
        <end position="182"/>
    </location>
</feature>
<reference evidence="4" key="1">
    <citation type="submission" date="2021-02" db="EMBL/GenBank/DDBJ databases">
        <authorList>
            <person name="Dougan E. K."/>
            <person name="Rhodes N."/>
            <person name="Thang M."/>
            <person name="Chan C."/>
        </authorList>
    </citation>
    <scope>NUCLEOTIDE SEQUENCE</scope>
</reference>
<evidence type="ECO:0000256" key="3">
    <source>
        <dbReference type="SAM" id="SignalP"/>
    </source>
</evidence>
<name>A0A813FGQ8_POLGL</name>
<proteinExistence type="predicted"/>
<keyword evidence="2" id="KW-1133">Transmembrane helix</keyword>
<keyword evidence="3" id="KW-0732">Signal</keyword>
<sequence length="379" mass="40870">MSLLWRSMEVHFLLLGCVIWQGSAGPSPPVPWKRPPGHNYNNNTNNNNDNIINNNNNNYSHDEVGNEQTLHPWQNYSQEVGDEAALQENGDEAAPWQEGRILSARRRSSDSSTSSPMGKCYDAEKEAQVDASRCAYCCINTACAEKEDCDKAIRSAILSLIIWLLCCGTCCAGFVSVIVWLFRRRSMPMHSPVTEFHPPTGGATYPYGGTAFSQPQPVGQMPMMGTVVIGRPVMGHPVLPSLVIGGTSQSVTANVIHVGSPPASSGGWMSTAAPSGQSWQMFCNSSPVEIDGGTGYLKGAWGECLCWAKAYELQTPQWSSSPQYAQSGPAGQAAQAAITAGPPRDKEFIEQACDNLEKACEAATAMGQALPLIDLVIRR</sequence>
<keyword evidence="5" id="KW-1185">Reference proteome</keyword>
<feature type="signal peptide" evidence="3">
    <location>
        <begin position="1"/>
        <end position="24"/>
    </location>
</feature>
<comment type="caution">
    <text evidence="4">The sequence shown here is derived from an EMBL/GenBank/DDBJ whole genome shotgun (WGS) entry which is preliminary data.</text>
</comment>
<gene>
    <name evidence="4" type="ORF">PGLA1383_LOCUS30662</name>
</gene>
<dbReference type="EMBL" id="CAJNNV010025173">
    <property type="protein sequence ID" value="CAE8612875.1"/>
    <property type="molecule type" value="Genomic_DNA"/>
</dbReference>
<evidence type="ECO:0000313" key="4">
    <source>
        <dbReference type="EMBL" id="CAE8612875.1"/>
    </source>
</evidence>
<accession>A0A813FGQ8</accession>
<feature type="chain" id="PRO_5032840655" evidence="3">
    <location>
        <begin position="25"/>
        <end position="379"/>
    </location>
</feature>
<keyword evidence="2" id="KW-0812">Transmembrane</keyword>
<evidence type="ECO:0000256" key="1">
    <source>
        <dbReference type="SAM" id="MobiDB-lite"/>
    </source>
</evidence>
<feature type="region of interest" description="Disordered" evidence="1">
    <location>
        <begin position="322"/>
        <end position="341"/>
    </location>
</feature>
<evidence type="ECO:0000256" key="2">
    <source>
        <dbReference type="SAM" id="Phobius"/>
    </source>
</evidence>